<dbReference type="EMBL" id="JAMWBK010000005">
    <property type="protein sequence ID" value="KAJ8904813.1"/>
    <property type="molecule type" value="Genomic_DNA"/>
</dbReference>
<evidence type="ECO:0000259" key="6">
    <source>
        <dbReference type="Pfam" id="PF16198"/>
    </source>
</evidence>
<dbReference type="AlphaFoldDB" id="A0AAV8UTA3"/>
<dbReference type="Pfam" id="PF01509">
    <property type="entry name" value="TruB_N"/>
    <property type="match status" value="1"/>
</dbReference>
<dbReference type="PANTHER" id="PTHR13767:SF2">
    <property type="entry name" value="PSEUDOURIDYLATE SYNTHASE TRUB1"/>
    <property type="match status" value="1"/>
</dbReference>
<gene>
    <name evidence="7" type="ORF">NDN08_001328</name>
</gene>
<dbReference type="HAMAP" id="MF_01080">
    <property type="entry name" value="TruB_bact"/>
    <property type="match status" value="1"/>
</dbReference>
<protein>
    <recommendedName>
        <fullName evidence="2">tRNA pseudouridine(55) synthase</fullName>
        <ecNumber evidence="2">5.4.99.25</ecNumber>
    </recommendedName>
</protein>
<dbReference type="SUPFAM" id="SSF55120">
    <property type="entry name" value="Pseudouridine synthase"/>
    <property type="match status" value="1"/>
</dbReference>
<dbReference type="InterPro" id="IPR032819">
    <property type="entry name" value="TruB_C"/>
</dbReference>
<evidence type="ECO:0000313" key="7">
    <source>
        <dbReference type="EMBL" id="KAJ8904813.1"/>
    </source>
</evidence>
<proteinExistence type="inferred from homology"/>
<accession>A0AAV8UTA3</accession>
<evidence type="ECO:0000259" key="5">
    <source>
        <dbReference type="Pfam" id="PF01509"/>
    </source>
</evidence>
<dbReference type="GO" id="GO:0006400">
    <property type="term" value="P:tRNA modification"/>
    <property type="evidence" value="ECO:0007669"/>
    <property type="project" value="TreeGrafter"/>
</dbReference>
<dbReference type="Pfam" id="PF16198">
    <property type="entry name" value="TruB_C_2"/>
    <property type="match status" value="1"/>
</dbReference>
<organism evidence="7 8">
    <name type="scientific">Rhodosorus marinus</name>
    <dbReference type="NCBI Taxonomy" id="101924"/>
    <lineage>
        <taxon>Eukaryota</taxon>
        <taxon>Rhodophyta</taxon>
        <taxon>Stylonematophyceae</taxon>
        <taxon>Stylonematales</taxon>
        <taxon>Stylonemataceae</taxon>
        <taxon>Rhodosorus</taxon>
    </lineage>
</organism>
<comment type="similarity">
    <text evidence="1">Belongs to the pseudouridine synthase TruB family.</text>
</comment>
<evidence type="ECO:0000256" key="1">
    <source>
        <dbReference type="ARBA" id="ARBA00008999"/>
    </source>
</evidence>
<dbReference type="CDD" id="cd02573">
    <property type="entry name" value="PseudoU_synth_EcTruB"/>
    <property type="match status" value="1"/>
</dbReference>
<name>A0AAV8UTA3_9RHOD</name>
<dbReference type="Proteomes" id="UP001157974">
    <property type="component" value="Unassembled WGS sequence"/>
</dbReference>
<sequence>MSPGNLVQRRGVLSFTLVRVVDFLGRPSFARCPAWRSNFVAYGRREQATMTMQESVDHGTMTLSEFMSERSGIFAVDKPTGISSHAVVDRVRKAIVTEARSQGIKVRKLLNVKCGHGGTLDPLASGVLLLAIGSATKKTKFFLSGRKTYVGSAELGSETDTQDSLGETTRTSEYSHITREDVESVLDGFRGEILQTPPAFSAKMVKGKRAYELARQGEEVKLMPKKVMITRLELSSFDNPHFEILVECSGGTYIRTLIQDIARAMNSCAHMIALRRTAQGPLTLEDTMPLDAKVCTDTVFKYVEEARAKVDPYVHEAMTRESELHRDEP</sequence>
<comment type="caution">
    <text evidence="7">The sequence shown here is derived from an EMBL/GenBank/DDBJ whole genome shotgun (WGS) entry which is preliminary data.</text>
</comment>
<evidence type="ECO:0000256" key="4">
    <source>
        <dbReference type="ARBA" id="ARBA00023235"/>
    </source>
</evidence>
<dbReference type="GO" id="GO:0005634">
    <property type="term" value="C:nucleus"/>
    <property type="evidence" value="ECO:0007669"/>
    <property type="project" value="TreeGrafter"/>
</dbReference>
<feature type="domain" description="tRNA pseudouridylate synthase B C-terminal" evidence="6">
    <location>
        <begin position="255"/>
        <end position="290"/>
    </location>
</feature>
<feature type="domain" description="Pseudouridine synthase II N-terminal" evidence="5">
    <location>
        <begin position="111"/>
        <end position="254"/>
    </location>
</feature>
<dbReference type="EC" id="5.4.99.25" evidence="2"/>
<dbReference type="NCBIfam" id="TIGR00431">
    <property type="entry name" value="TruB"/>
    <property type="match status" value="1"/>
</dbReference>
<keyword evidence="8" id="KW-1185">Reference proteome</keyword>
<dbReference type="GO" id="GO:0003723">
    <property type="term" value="F:RNA binding"/>
    <property type="evidence" value="ECO:0007669"/>
    <property type="project" value="InterPro"/>
</dbReference>
<dbReference type="PANTHER" id="PTHR13767">
    <property type="entry name" value="TRNA-PSEUDOURIDINE SYNTHASE"/>
    <property type="match status" value="1"/>
</dbReference>
<reference evidence="7 8" key="1">
    <citation type="journal article" date="2023" name="Nat. Commun.">
        <title>Origin of minicircular mitochondrial genomes in red algae.</title>
        <authorList>
            <person name="Lee Y."/>
            <person name="Cho C.H."/>
            <person name="Lee Y.M."/>
            <person name="Park S.I."/>
            <person name="Yang J.H."/>
            <person name="West J.A."/>
            <person name="Bhattacharya D."/>
            <person name="Yoon H.S."/>
        </authorList>
    </citation>
    <scope>NUCLEOTIDE SEQUENCE [LARGE SCALE GENOMIC DNA]</scope>
    <source>
        <strain evidence="7 8">CCMP1338</strain>
        <tissue evidence="7">Whole cell</tissue>
    </source>
</reference>
<dbReference type="InterPro" id="IPR002501">
    <property type="entry name" value="PsdUridine_synth_N"/>
</dbReference>
<dbReference type="InterPro" id="IPR014780">
    <property type="entry name" value="tRNA_psdUridine_synth_TruB"/>
</dbReference>
<keyword evidence="3" id="KW-0819">tRNA processing</keyword>
<dbReference type="GO" id="GO:0160148">
    <property type="term" value="F:tRNA pseudouridine(55) synthase activity"/>
    <property type="evidence" value="ECO:0007669"/>
    <property type="project" value="UniProtKB-EC"/>
</dbReference>
<evidence type="ECO:0000256" key="3">
    <source>
        <dbReference type="ARBA" id="ARBA00022694"/>
    </source>
</evidence>
<dbReference type="GO" id="GO:1990481">
    <property type="term" value="P:mRNA pseudouridine synthesis"/>
    <property type="evidence" value="ECO:0007669"/>
    <property type="project" value="TreeGrafter"/>
</dbReference>
<evidence type="ECO:0000256" key="2">
    <source>
        <dbReference type="ARBA" id="ARBA00012787"/>
    </source>
</evidence>
<dbReference type="InterPro" id="IPR020103">
    <property type="entry name" value="PsdUridine_synth_cat_dom_sf"/>
</dbReference>
<keyword evidence="4" id="KW-0413">Isomerase</keyword>
<dbReference type="Gene3D" id="3.30.2350.10">
    <property type="entry name" value="Pseudouridine synthase"/>
    <property type="match status" value="1"/>
</dbReference>
<evidence type="ECO:0000313" key="8">
    <source>
        <dbReference type="Proteomes" id="UP001157974"/>
    </source>
</evidence>